<gene>
    <name evidence="1" type="ORF">SAMN05421818_1204</name>
</gene>
<accession>A0A1G8FWE9</accession>
<proteinExistence type="predicted"/>
<dbReference type="Proteomes" id="UP000243588">
    <property type="component" value="Unassembled WGS sequence"/>
</dbReference>
<dbReference type="InterPro" id="IPR036206">
    <property type="entry name" value="ThiamineP_synth_sf"/>
</dbReference>
<dbReference type="InterPro" id="IPR013785">
    <property type="entry name" value="Aldolase_TIM"/>
</dbReference>
<keyword evidence="2" id="KW-1185">Reference proteome</keyword>
<dbReference type="AlphaFoldDB" id="A0A1G8FWE9"/>
<dbReference type="STRING" id="702745.SAMN05421818_1204"/>
<dbReference type="EMBL" id="FNDQ01000020">
    <property type="protein sequence ID" value="SDH86463.1"/>
    <property type="molecule type" value="Genomic_DNA"/>
</dbReference>
<evidence type="ECO:0000313" key="2">
    <source>
        <dbReference type="Proteomes" id="UP000243588"/>
    </source>
</evidence>
<name>A0A1G8FWE9_9FLAO</name>
<reference evidence="2" key="1">
    <citation type="submission" date="2016-10" db="EMBL/GenBank/DDBJ databases">
        <authorList>
            <person name="Varghese N."/>
            <person name="Submissions S."/>
        </authorList>
    </citation>
    <scope>NUCLEOTIDE SEQUENCE [LARGE SCALE GENOMIC DNA]</scope>
    <source>
        <strain evidence="2">DSM 23313</strain>
    </source>
</reference>
<sequence>MVLITMPNEVKQEATLINKMFDKGLPLAHVRKPDWDIEYLKLWLKKIDKQHHRKLVIHISSKVINNNERLFQQYLRVINNLDSYYTHLSTINEALVNNYISYLPKLSTSVHCISEYNKLSTIYHRAFISPIYPSISKPGYASTMNWTEELAKKDNAYTTLVALGGIKPTDIPAIKQMGLDDYALLGCIWLSENPLKTFELCQHYDQLS</sequence>
<evidence type="ECO:0000313" key="1">
    <source>
        <dbReference type="EMBL" id="SDH86463.1"/>
    </source>
</evidence>
<dbReference type="RefSeq" id="WP_090409842.1">
    <property type="nucleotide sequence ID" value="NZ_FNDQ01000020.1"/>
</dbReference>
<protein>
    <submittedName>
        <fullName evidence="1">Thiamine-phosphate pyrophosphorylase</fullName>
    </submittedName>
</protein>
<dbReference type="SUPFAM" id="SSF51391">
    <property type="entry name" value="Thiamin phosphate synthase"/>
    <property type="match status" value="1"/>
</dbReference>
<organism evidence="1 2">
    <name type="scientific">Myroides phaeus</name>
    <dbReference type="NCBI Taxonomy" id="702745"/>
    <lineage>
        <taxon>Bacteria</taxon>
        <taxon>Pseudomonadati</taxon>
        <taxon>Bacteroidota</taxon>
        <taxon>Flavobacteriia</taxon>
        <taxon>Flavobacteriales</taxon>
        <taxon>Flavobacteriaceae</taxon>
        <taxon>Myroides</taxon>
    </lineage>
</organism>
<dbReference type="Gene3D" id="3.20.20.70">
    <property type="entry name" value="Aldolase class I"/>
    <property type="match status" value="1"/>
</dbReference>